<dbReference type="CDD" id="cd02440">
    <property type="entry name" value="AdoMet_MTases"/>
    <property type="match status" value="1"/>
</dbReference>
<name>B1YE29_PYRNV</name>
<keyword evidence="3" id="KW-1185">Reference proteome</keyword>
<keyword evidence="2" id="KW-0489">Methyltransferase</keyword>
<dbReference type="Pfam" id="PF08241">
    <property type="entry name" value="Methyltransf_11"/>
    <property type="match status" value="1"/>
</dbReference>
<dbReference type="EMBL" id="CP001014">
    <property type="protein sequence ID" value="ACB40042.1"/>
    <property type="molecule type" value="Genomic_DNA"/>
</dbReference>
<dbReference type="STRING" id="444157.Tneu_1111"/>
<dbReference type="InterPro" id="IPR029063">
    <property type="entry name" value="SAM-dependent_MTases_sf"/>
</dbReference>
<dbReference type="RefSeq" id="WP_012350461.1">
    <property type="nucleotide sequence ID" value="NC_010525.1"/>
</dbReference>
<gene>
    <name evidence="2" type="ordered locus">Tneu_1111</name>
</gene>
<accession>B1YE29</accession>
<evidence type="ECO:0000313" key="3">
    <source>
        <dbReference type="Proteomes" id="UP000001694"/>
    </source>
</evidence>
<proteinExistence type="predicted"/>
<dbReference type="KEGG" id="tne:Tneu_1111"/>
<dbReference type="Proteomes" id="UP000001694">
    <property type="component" value="Chromosome"/>
</dbReference>
<evidence type="ECO:0000313" key="2">
    <source>
        <dbReference type="EMBL" id="ACB40042.1"/>
    </source>
</evidence>
<dbReference type="HOGENOM" id="CLU_856901_0_0_2"/>
<evidence type="ECO:0000259" key="1">
    <source>
        <dbReference type="Pfam" id="PF08241"/>
    </source>
</evidence>
<dbReference type="eggNOG" id="arCOG04583">
    <property type="taxonomic scope" value="Archaea"/>
</dbReference>
<dbReference type="GO" id="GO:0032259">
    <property type="term" value="P:methylation"/>
    <property type="evidence" value="ECO:0007669"/>
    <property type="project" value="UniProtKB-KW"/>
</dbReference>
<dbReference type="AlphaFoldDB" id="B1YE29"/>
<keyword evidence="2" id="KW-0808">Transferase</keyword>
<protein>
    <submittedName>
        <fullName evidence="2">Methyltransferase type 11</fullName>
    </submittedName>
</protein>
<dbReference type="InterPro" id="IPR013216">
    <property type="entry name" value="Methyltransf_11"/>
</dbReference>
<dbReference type="SUPFAM" id="SSF53335">
    <property type="entry name" value="S-adenosyl-L-methionine-dependent methyltransferases"/>
    <property type="match status" value="1"/>
</dbReference>
<sequence length="367" mass="39869">MFLFVGALRFVFAPFFAGGDVATCGVVGRLCCGSGRLGVNYWVGRHVAVVRGELGSLRRWFIPCSVDRRRMPPLARYERGGFVRLLGGGVWVDVGAVRGTEVGGVVARLAERWRVCGGRDVYSLARCVGVAVGSLVDVVVLLRGLFPNLVEVYSGGVSFDEFLRGFGVGGAVDAGVLWEEARRFVRGGVVVPNLGLLPRGRYVSVRSRAARYAIPPILSYADFKNAVVADVGSGFGTKGAASLRWGARHVVLLDVDEAVLRERGSGLLVDRVVADAHMLPLRDRAADVVIFWNVLNFLSDPDRAVEEVGRVARREVVFSVYNAASGRQISYGEFLEVLSRWGVPKAVRRLGNSQMQAVVRRHEDPGP</sequence>
<feature type="domain" description="Methyltransferase type 11" evidence="1">
    <location>
        <begin position="230"/>
        <end position="316"/>
    </location>
</feature>
<dbReference type="Gene3D" id="3.40.50.150">
    <property type="entry name" value="Vaccinia Virus protein VP39"/>
    <property type="match status" value="1"/>
</dbReference>
<reference evidence="2" key="1">
    <citation type="submission" date="2008-03" db="EMBL/GenBank/DDBJ databases">
        <title>Complete sequence of Thermoproteus neutrophilus V24Sta.</title>
        <authorList>
            <consortium name="US DOE Joint Genome Institute"/>
            <person name="Copeland A."/>
            <person name="Lucas S."/>
            <person name="Lapidus A."/>
            <person name="Glavina del Rio T."/>
            <person name="Dalin E."/>
            <person name="Tice H."/>
            <person name="Bruce D."/>
            <person name="Goodwin L."/>
            <person name="Pitluck S."/>
            <person name="Sims D."/>
            <person name="Brettin T."/>
            <person name="Detter J.C."/>
            <person name="Han C."/>
            <person name="Kuske C.R."/>
            <person name="Schmutz J."/>
            <person name="Larimer F."/>
            <person name="Land M."/>
            <person name="Hauser L."/>
            <person name="Kyrpides N."/>
            <person name="Mikhailova N."/>
            <person name="Biddle J.F."/>
            <person name="Zhang Z."/>
            <person name="Fitz-Gibbon S.T."/>
            <person name="Lowe T.M."/>
            <person name="Saltikov C."/>
            <person name="House C.H."/>
            <person name="Richardson P."/>
        </authorList>
    </citation>
    <scope>NUCLEOTIDE SEQUENCE [LARGE SCALE GENOMIC DNA]</scope>
    <source>
        <strain evidence="2">V24Sta</strain>
    </source>
</reference>
<dbReference type="GeneID" id="6165713"/>
<organism evidence="2 3">
    <name type="scientific">Pyrobaculum neutrophilum (strain DSM 2338 / JCM 9278 / NBRC 100436 / V24Sta)</name>
    <name type="common">Thermoproteus neutrophilus</name>
    <dbReference type="NCBI Taxonomy" id="444157"/>
    <lineage>
        <taxon>Archaea</taxon>
        <taxon>Thermoproteota</taxon>
        <taxon>Thermoprotei</taxon>
        <taxon>Thermoproteales</taxon>
        <taxon>Thermoproteaceae</taxon>
        <taxon>Pyrobaculum</taxon>
    </lineage>
</organism>
<dbReference type="GO" id="GO:0008757">
    <property type="term" value="F:S-adenosylmethionine-dependent methyltransferase activity"/>
    <property type="evidence" value="ECO:0007669"/>
    <property type="project" value="InterPro"/>
</dbReference>